<accession>A0A8C8BFA2</accession>
<dbReference type="GO" id="GO:0045087">
    <property type="term" value="P:innate immune response"/>
    <property type="evidence" value="ECO:0007669"/>
    <property type="project" value="UniProtKB-KW"/>
</dbReference>
<protein>
    <recommendedName>
        <fullName evidence="4">Sushi domain-containing protein</fullName>
    </recommendedName>
</protein>
<dbReference type="PANTHER" id="PTHR45656">
    <property type="entry name" value="PROTEIN CBR-CLEC-78"/>
    <property type="match status" value="1"/>
</dbReference>
<evidence type="ECO:0000256" key="1">
    <source>
        <dbReference type="ARBA" id="ARBA00022737"/>
    </source>
</evidence>
<dbReference type="CDD" id="cd00033">
    <property type="entry name" value="CCP"/>
    <property type="match status" value="2"/>
</dbReference>
<feature type="disulfide bond" evidence="3">
    <location>
        <begin position="105"/>
        <end position="132"/>
    </location>
</feature>
<feature type="domain" description="Sushi" evidence="4">
    <location>
        <begin position="17"/>
        <end position="77"/>
    </location>
</feature>
<name>A0A8C8BFA2_9STRI</name>
<dbReference type="AlphaFoldDB" id="A0A8C8BFA2"/>
<evidence type="ECO:0000313" key="6">
    <source>
        <dbReference type="Proteomes" id="UP000694552"/>
    </source>
</evidence>
<organism evidence="5 6">
    <name type="scientific">Otus sunia</name>
    <name type="common">Oriental scops-owl</name>
    <dbReference type="NCBI Taxonomy" id="257818"/>
    <lineage>
        <taxon>Eukaryota</taxon>
        <taxon>Metazoa</taxon>
        <taxon>Chordata</taxon>
        <taxon>Craniata</taxon>
        <taxon>Vertebrata</taxon>
        <taxon>Euteleostomi</taxon>
        <taxon>Archelosauria</taxon>
        <taxon>Archosauria</taxon>
        <taxon>Dinosauria</taxon>
        <taxon>Saurischia</taxon>
        <taxon>Theropoda</taxon>
        <taxon>Coelurosauria</taxon>
        <taxon>Aves</taxon>
        <taxon>Neognathae</taxon>
        <taxon>Neoaves</taxon>
        <taxon>Telluraves</taxon>
        <taxon>Strigiformes</taxon>
        <taxon>Strigidae</taxon>
        <taxon>Otus</taxon>
    </lineage>
</organism>
<reference evidence="5" key="2">
    <citation type="submission" date="2025-09" db="UniProtKB">
        <authorList>
            <consortium name="Ensembl"/>
        </authorList>
    </citation>
    <scope>IDENTIFICATION</scope>
</reference>
<dbReference type="Ensembl" id="ENSOSUT00000018668.1">
    <property type="protein sequence ID" value="ENSOSUP00000018064.1"/>
    <property type="gene ID" value="ENSOSUG00000012788.1"/>
</dbReference>
<dbReference type="Gene3D" id="2.10.70.10">
    <property type="entry name" value="Complement Module, domain 1"/>
    <property type="match status" value="2"/>
</dbReference>
<dbReference type="InterPro" id="IPR000436">
    <property type="entry name" value="Sushi_SCR_CCP_dom"/>
</dbReference>
<keyword evidence="2 3" id="KW-1015">Disulfide bond</keyword>
<keyword evidence="6" id="KW-1185">Reference proteome</keyword>
<evidence type="ECO:0000313" key="5">
    <source>
        <dbReference type="Ensembl" id="ENSOSUP00000018064.1"/>
    </source>
</evidence>
<keyword evidence="3" id="KW-0768">Sushi</keyword>
<reference evidence="5" key="1">
    <citation type="submission" date="2025-08" db="UniProtKB">
        <authorList>
            <consortium name="Ensembl"/>
        </authorList>
    </citation>
    <scope>IDENTIFICATION</scope>
</reference>
<keyword evidence="1" id="KW-0677">Repeat</keyword>
<dbReference type="SMART" id="SM00032">
    <property type="entry name" value="CCP"/>
    <property type="match status" value="2"/>
</dbReference>
<proteinExistence type="predicted"/>
<feature type="domain" description="Sushi" evidence="4">
    <location>
        <begin position="82"/>
        <end position="134"/>
    </location>
</feature>
<dbReference type="SUPFAM" id="SSF57535">
    <property type="entry name" value="Complement control module/SCR domain"/>
    <property type="match status" value="2"/>
</dbReference>
<dbReference type="PROSITE" id="PS50923">
    <property type="entry name" value="SUSHI"/>
    <property type="match status" value="2"/>
</dbReference>
<feature type="disulfide bond" evidence="3">
    <location>
        <begin position="48"/>
        <end position="75"/>
    </location>
</feature>
<comment type="caution">
    <text evidence="3">Lacks conserved residue(s) required for the propagation of feature annotation.</text>
</comment>
<evidence type="ECO:0000256" key="3">
    <source>
        <dbReference type="PROSITE-ProRule" id="PRU00302"/>
    </source>
</evidence>
<dbReference type="InterPro" id="IPR035976">
    <property type="entry name" value="Sushi/SCR/CCP_sf"/>
</dbReference>
<evidence type="ECO:0000259" key="4">
    <source>
        <dbReference type="PROSITE" id="PS50923"/>
    </source>
</evidence>
<dbReference type="Proteomes" id="UP000694552">
    <property type="component" value="Unplaced"/>
</dbReference>
<dbReference type="Pfam" id="PF00084">
    <property type="entry name" value="Sushi"/>
    <property type="match status" value="2"/>
</dbReference>
<sequence length="235" mass="25553">MSPSVRRVSVNEAVGVLQCPSPPNIKNGHHESKDVKVFIPGMSVKYYCDWGYVLTGKTTVSCLTSGAWSIPYPRCEGELPKIQHGEVAEGLSTVYPSGANVTFRCHPGYVLWGSHEAKCQPDGRWVPAVPICEPGEWGRRLPQLPVHPRPAERPPHARLVLEQANLPAHRTGMGRGGTARAGMPMGLSVLPARAGAVFIWGALCMHPSCMLSHSYPFSSCFSFLFSAAMPLTSKY</sequence>
<dbReference type="PANTHER" id="PTHR45656:SF3">
    <property type="entry name" value="CUB AND SUSHI DOMAIN-CONTAINING PROTEIN 1"/>
    <property type="match status" value="1"/>
</dbReference>
<feature type="disulfide bond" evidence="3">
    <location>
        <begin position="19"/>
        <end position="62"/>
    </location>
</feature>
<dbReference type="GO" id="GO:0006958">
    <property type="term" value="P:complement activation, classical pathway"/>
    <property type="evidence" value="ECO:0007669"/>
    <property type="project" value="UniProtKB-KW"/>
</dbReference>
<dbReference type="InterPro" id="IPR051277">
    <property type="entry name" value="SEZ6_CSMD_C4BPB_Regulators"/>
</dbReference>
<evidence type="ECO:0000256" key="2">
    <source>
        <dbReference type="ARBA" id="ARBA00023157"/>
    </source>
</evidence>